<evidence type="ECO:0000313" key="1">
    <source>
        <dbReference type="EMBL" id="CAK9010225.1"/>
    </source>
</evidence>
<dbReference type="PANTHER" id="PTHR35709">
    <property type="entry name" value="PROTEIN PROTON GRADIENT REGULATION 5, CHLOROPLASTIC"/>
    <property type="match status" value="1"/>
</dbReference>
<gene>
    <name evidence="1" type="ORF">CCMP2556_LOCUS9993</name>
</gene>
<proteinExistence type="predicted"/>
<dbReference type="PANTHER" id="PTHR35709:SF1">
    <property type="entry name" value="PROTEIN PROTON GRADIENT REGULATION 5, CHLOROPLASTIC"/>
    <property type="match status" value="1"/>
</dbReference>
<dbReference type="Proteomes" id="UP001642484">
    <property type="component" value="Unassembled WGS sequence"/>
</dbReference>
<dbReference type="EMBL" id="CAXAMN010004603">
    <property type="protein sequence ID" value="CAK9010225.1"/>
    <property type="molecule type" value="Genomic_DNA"/>
</dbReference>
<keyword evidence="2" id="KW-1185">Reference proteome</keyword>
<protein>
    <submittedName>
        <fullName evidence="1">Uncharacterized protein</fullName>
    </submittedName>
</protein>
<sequence>MALQAPQPLLVHGVTAPDVAQVSRRWICAPLAKPLQGGALVALFGLSTARASRARPLRYSVVRQAEISEKPKVAPKAKAKAKAKARRKTPAPLMQQIMEGLFAPIVTIGYFLVGQTFVERIRGKGIELHSRAITAYCDTFGIQNRKRQGFIKTAKKTGHDLGMLPEGGIFGEGLIGNQAMEWYKDSGISRL</sequence>
<dbReference type="InterPro" id="IPR037497">
    <property type="entry name" value="PGR5"/>
</dbReference>
<organism evidence="1 2">
    <name type="scientific">Durusdinium trenchii</name>
    <dbReference type="NCBI Taxonomy" id="1381693"/>
    <lineage>
        <taxon>Eukaryota</taxon>
        <taxon>Sar</taxon>
        <taxon>Alveolata</taxon>
        <taxon>Dinophyceae</taxon>
        <taxon>Suessiales</taxon>
        <taxon>Symbiodiniaceae</taxon>
        <taxon>Durusdinium</taxon>
    </lineage>
</organism>
<accession>A0ABP0J773</accession>
<reference evidence="1 2" key="1">
    <citation type="submission" date="2024-02" db="EMBL/GenBank/DDBJ databases">
        <authorList>
            <person name="Chen Y."/>
            <person name="Shah S."/>
            <person name="Dougan E. K."/>
            <person name="Thang M."/>
            <person name="Chan C."/>
        </authorList>
    </citation>
    <scope>NUCLEOTIDE SEQUENCE [LARGE SCALE GENOMIC DNA]</scope>
</reference>
<evidence type="ECO:0000313" key="2">
    <source>
        <dbReference type="Proteomes" id="UP001642484"/>
    </source>
</evidence>
<name>A0ABP0J773_9DINO</name>
<comment type="caution">
    <text evidence="1">The sequence shown here is derived from an EMBL/GenBank/DDBJ whole genome shotgun (WGS) entry which is preliminary data.</text>
</comment>